<evidence type="ECO:0000256" key="1">
    <source>
        <dbReference type="SAM" id="MobiDB-lite"/>
    </source>
</evidence>
<dbReference type="InterPro" id="IPR017853">
    <property type="entry name" value="GH"/>
</dbReference>
<feature type="compositionally biased region" description="Gly residues" evidence="1">
    <location>
        <begin position="139"/>
        <end position="164"/>
    </location>
</feature>
<feature type="domain" description="Rv2525c-like glycoside hydrolase-like" evidence="2">
    <location>
        <begin position="205"/>
        <end position="305"/>
    </location>
</feature>
<protein>
    <recommendedName>
        <fullName evidence="2">Rv2525c-like glycoside hydrolase-like domain-containing protein</fullName>
    </recommendedName>
</protein>
<keyword evidence="4" id="KW-1185">Reference proteome</keyword>
<dbReference type="EMBL" id="CP018866">
    <property type="protein sequence ID" value="AST92799.1"/>
    <property type="molecule type" value="Genomic_DNA"/>
</dbReference>
<feature type="compositionally biased region" description="Low complexity" evidence="1">
    <location>
        <begin position="128"/>
        <end position="138"/>
    </location>
</feature>
<name>A0A223KTJ2_9BACI</name>
<evidence type="ECO:0000259" key="2">
    <source>
        <dbReference type="Pfam" id="PF08924"/>
    </source>
</evidence>
<proteinExistence type="predicted"/>
<gene>
    <name evidence="3" type="ORF">BC6307_16645</name>
</gene>
<feature type="region of interest" description="Disordered" evidence="1">
    <location>
        <begin position="128"/>
        <end position="174"/>
    </location>
</feature>
<dbReference type="Gene3D" id="3.20.20.80">
    <property type="entry name" value="Glycosidases"/>
    <property type="match status" value="1"/>
</dbReference>
<sequence length="391" mass="42261">MRNGQQLTIIAVVFFLFISTFAIISYNKLEKTVGKLIPVEEVVNNNGNGSTNDSSDQTISNNIDNNINGGSNATIDNNVENNIEGNVNGNVGNDIHNDVNVDGEASLDNNVSNNISVQVDVNVSNNVSNNVVSRNGESGNDGGDNGNGNGDNGDGNGNGNGNGEDGNKDDEERPEIVWGVDSASETTEEFYACVRENFGEPLVWGRYLGNVDGVSFGLTSEQVELIHSEGAEILLIHNQFNDATGYDNGAQQAELAIELSQELDAPEGVAIFANIEPFFDVDADFITGWYDVFADSEYIPGIYGIFDPERELYVQFNAAADENGDIRENTYLWTAAPNVGITTEAEAPDYEPIGPEDALIIGWQYGLDAETCNIDTNLFEGEKLDVLWGRD</sequence>
<dbReference type="KEGG" id="bcoh:BC6307_16645"/>
<dbReference type="Proteomes" id="UP000215224">
    <property type="component" value="Chromosome"/>
</dbReference>
<organism evidence="3 4">
    <name type="scientific">Sutcliffiella cohnii</name>
    <dbReference type="NCBI Taxonomy" id="33932"/>
    <lineage>
        <taxon>Bacteria</taxon>
        <taxon>Bacillati</taxon>
        <taxon>Bacillota</taxon>
        <taxon>Bacilli</taxon>
        <taxon>Bacillales</taxon>
        <taxon>Bacillaceae</taxon>
        <taxon>Sutcliffiella</taxon>
    </lineage>
</organism>
<reference evidence="3 4" key="1">
    <citation type="submission" date="2016-12" db="EMBL/GenBank/DDBJ databases">
        <title>The whole genome sequencing and assembly of Bacillus cohnii DSM 6307T strain.</title>
        <authorList>
            <person name="Lee Y.-J."/>
            <person name="Yi H."/>
            <person name="Bahn Y.-S."/>
            <person name="Kim J.F."/>
            <person name="Lee D.-W."/>
        </authorList>
    </citation>
    <scope>NUCLEOTIDE SEQUENCE [LARGE SCALE GENOMIC DNA]</scope>
    <source>
        <strain evidence="3 4">DSM 6307</strain>
    </source>
</reference>
<dbReference type="InterPro" id="IPR015020">
    <property type="entry name" value="Rv2525c-like_Glyco_Hydro-like"/>
</dbReference>
<dbReference type="STRING" id="1314751.GCA_001591425_01999"/>
<feature type="region of interest" description="Disordered" evidence="1">
    <location>
        <begin position="46"/>
        <end position="65"/>
    </location>
</feature>
<evidence type="ECO:0000313" key="3">
    <source>
        <dbReference type="EMBL" id="AST92799.1"/>
    </source>
</evidence>
<dbReference type="SUPFAM" id="SSF51445">
    <property type="entry name" value="(Trans)glycosidases"/>
    <property type="match status" value="1"/>
</dbReference>
<dbReference type="Pfam" id="PF08924">
    <property type="entry name" value="Rv2525c_GlyHyd-like"/>
    <property type="match status" value="1"/>
</dbReference>
<accession>A0A223KTJ2</accession>
<evidence type="ECO:0000313" key="4">
    <source>
        <dbReference type="Proteomes" id="UP000215224"/>
    </source>
</evidence>
<dbReference type="RefSeq" id="WP_084380387.1">
    <property type="nucleotide sequence ID" value="NZ_CP018866.1"/>
</dbReference>
<dbReference type="AlphaFoldDB" id="A0A223KTJ2"/>